<geneLocation type="plasmid" evidence="1 2">
    <name>pJFP838A</name>
</geneLocation>
<accession>A0A140GRL9</accession>
<keyword evidence="1" id="KW-0378">Hydrolase</keyword>
<proteinExistence type="predicted"/>
<sequence length="103" mass="11879">MTKEENIRIITICGSSRFKEETLKLKSLLQSKGYIVFSSENFTKADGIHISKQICDKLAYIHNEKIKMSDMIFVLNKNGYIGESTRQEINFAKSLNIPIKYLE</sequence>
<evidence type="ECO:0000313" key="1">
    <source>
        <dbReference type="EMBL" id="AMN31178.1"/>
    </source>
</evidence>
<name>A0A140GRL9_CLOPF</name>
<dbReference type="EMBL" id="CP013615">
    <property type="protein sequence ID" value="AMN31178.1"/>
    <property type="molecule type" value="Genomic_DNA"/>
</dbReference>
<protein>
    <submittedName>
        <fullName evidence="1">Putative hydrolase</fullName>
    </submittedName>
</protein>
<dbReference type="Proteomes" id="UP000070260">
    <property type="component" value="Plasmid pJFP838A"/>
</dbReference>
<reference evidence="1 2" key="1">
    <citation type="journal article" date="2016" name="PLoS ONE">
        <title>Plasmid Characterization and Chromosome Analysis of Two netF+ Clostridium perfringens Isolates Associated with Foal and Canine Necrotizing Enteritis.</title>
        <authorList>
            <person name="Mehdizadeh Gohari I."/>
            <person name="Kropinski A.M."/>
            <person name="Weese S.J."/>
            <person name="Parreira V.R."/>
            <person name="Whitehead A.E."/>
            <person name="Boerlin P."/>
            <person name="Prescott J.F."/>
        </authorList>
    </citation>
    <scope>NUCLEOTIDE SEQUENCE [LARGE SCALE GENOMIC DNA]</scope>
    <source>
        <strain evidence="1 2">JP838</strain>
        <plasmid evidence="2">Plasmid pJFP838A</plasmid>
    </source>
</reference>
<keyword evidence="1" id="KW-0614">Plasmid</keyword>
<gene>
    <name evidence="1" type="ORF">JFP838_pA0262</name>
</gene>
<dbReference type="GO" id="GO:0016787">
    <property type="term" value="F:hydrolase activity"/>
    <property type="evidence" value="ECO:0007669"/>
    <property type="project" value="UniProtKB-KW"/>
</dbReference>
<dbReference type="RefSeq" id="WP_061429770.1">
    <property type="nucleotide sequence ID" value="NZ_CATNZX010000001.1"/>
</dbReference>
<dbReference type="AlphaFoldDB" id="A0A140GRL9"/>
<evidence type="ECO:0000313" key="2">
    <source>
        <dbReference type="Proteomes" id="UP000070260"/>
    </source>
</evidence>
<dbReference type="OrthoDB" id="9255658at2"/>
<organism evidence="1 2">
    <name type="scientific">Clostridium perfringens</name>
    <dbReference type="NCBI Taxonomy" id="1502"/>
    <lineage>
        <taxon>Bacteria</taxon>
        <taxon>Bacillati</taxon>
        <taxon>Bacillota</taxon>
        <taxon>Clostridia</taxon>
        <taxon>Eubacteriales</taxon>
        <taxon>Clostridiaceae</taxon>
        <taxon>Clostridium</taxon>
    </lineage>
</organism>
<dbReference type="PATRIC" id="fig|1502.177.peg.3470"/>